<name>A0A518BAN3_9BACT</name>
<feature type="domain" description="HIT" evidence="4">
    <location>
        <begin position="8"/>
        <end position="115"/>
    </location>
</feature>
<evidence type="ECO:0000256" key="1">
    <source>
        <dbReference type="PIRSR" id="PIRSR601310-1"/>
    </source>
</evidence>
<dbReference type="GO" id="GO:0016787">
    <property type="term" value="F:hydrolase activity"/>
    <property type="evidence" value="ECO:0007669"/>
    <property type="project" value="UniProtKB-KW"/>
</dbReference>
<accession>A0A518BAN3</accession>
<dbReference type="Proteomes" id="UP000317093">
    <property type="component" value="Chromosome"/>
</dbReference>
<dbReference type="CDD" id="cd01276">
    <property type="entry name" value="PKCI_related"/>
    <property type="match status" value="1"/>
</dbReference>
<evidence type="ECO:0000256" key="2">
    <source>
        <dbReference type="PIRSR" id="PIRSR601310-3"/>
    </source>
</evidence>
<dbReference type="AlphaFoldDB" id="A0A518BAN3"/>
<dbReference type="InterPro" id="IPR011146">
    <property type="entry name" value="HIT-like"/>
</dbReference>
<dbReference type="InterPro" id="IPR001310">
    <property type="entry name" value="Histidine_triad_HIT"/>
</dbReference>
<reference evidence="5 6" key="1">
    <citation type="submission" date="2019-02" db="EMBL/GenBank/DDBJ databases">
        <title>Deep-cultivation of Planctomycetes and their phenomic and genomic characterization uncovers novel biology.</title>
        <authorList>
            <person name="Wiegand S."/>
            <person name="Jogler M."/>
            <person name="Boedeker C."/>
            <person name="Pinto D."/>
            <person name="Vollmers J."/>
            <person name="Rivas-Marin E."/>
            <person name="Kohn T."/>
            <person name="Peeters S.H."/>
            <person name="Heuer A."/>
            <person name="Rast P."/>
            <person name="Oberbeckmann S."/>
            <person name="Bunk B."/>
            <person name="Jeske O."/>
            <person name="Meyerdierks A."/>
            <person name="Storesund J.E."/>
            <person name="Kallscheuer N."/>
            <person name="Luecker S."/>
            <person name="Lage O.M."/>
            <person name="Pohl T."/>
            <person name="Merkel B.J."/>
            <person name="Hornburger P."/>
            <person name="Mueller R.-W."/>
            <person name="Bruemmer F."/>
            <person name="Labrenz M."/>
            <person name="Spormann A.M."/>
            <person name="Op den Camp H."/>
            <person name="Overmann J."/>
            <person name="Amann R."/>
            <person name="Jetten M.S.M."/>
            <person name="Mascher T."/>
            <person name="Medema M.H."/>
            <person name="Devos D.P."/>
            <person name="Kaster A.-K."/>
            <person name="Ovreas L."/>
            <person name="Rohde M."/>
            <person name="Galperin M.Y."/>
            <person name="Jogler C."/>
        </authorList>
    </citation>
    <scope>NUCLEOTIDE SEQUENCE [LARGE SCALE GENOMIC DNA]</scope>
    <source>
        <strain evidence="5 6">Pan216</strain>
    </source>
</reference>
<evidence type="ECO:0000256" key="3">
    <source>
        <dbReference type="PROSITE-ProRule" id="PRU00464"/>
    </source>
</evidence>
<protein>
    <submittedName>
        <fullName evidence="5">HIT-like protein</fullName>
        <ecNumber evidence="5">3.-.-.-</ecNumber>
    </submittedName>
</protein>
<dbReference type="Pfam" id="PF01230">
    <property type="entry name" value="HIT"/>
    <property type="match status" value="1"/>
</dbReference>
<gene>
    <name evidence="5" type="ORF">Pan216_48880</name>
</gene>
<dbReference type="Gene3D" id="3.30.428.10">
    <property type="entry name" value="HIT-like"/>
    <property type="match status" value="1"/>
</dbReference>
<dbReference type="PANTHER" id="PTHR23089">
    <property type="entry name" value="HISTIDINE TRIAD HIT PROTEIN"/>
    <property type="match status" value="1"/>
</dbReference>
<proteinExistence type="predicted"/>
<dbReference type="EMBL" id="CP036279">
    <property type="protein sequence ID" value="QDU64007.1"/>
    <property type="molecule type" value="Genomic_DNA"/>
</dbReference>
<feature type="active site" description="Tele-AMP-histidine intermediate" evidence="1">
    <location>
        <position position="101"/>
    </location>
</feature>
<keyword evidence="6" id="KW-1185">Reference proteome</keyword>
<keyword evidence="5" id="KW-0378">Hydrolase</keyword>
<dbReference type="PRINTS" id="PR00332">
    <property type="entry name" value="HISTRIAD"/>
</dbReference>
<dbReference type="SUPFAM" id="SSF54197">
    <property type="entry name" value="HIT-like"/>
    <property type="match status" value="1"/>
</dbReference>
<dbReference type="PROSITE" id="PS51084">
    <property type="entry name" value="HIT_2"/>
    <property type="match status" value="1"/>
</dbReference>
<dbReference type="InterPro" id="IPR019808">
    <property type="entry name" value="Histidine_triad_CS"/>
</dbReference>
<dbReference type="EC" id="3.-.-.-" evidence="5"/>
<evidence type="ECO:0000313" key="5">
    <source>
        <dbReference type="EMBL" id="QDU64007.1"/>
    </source>
</evidence>
<sequence length="115" mass="12874">MAMMEKNIFLDIVEGKIPAEIVYQDDHCLAFRDISPKAPTHILVIPLKEIRTHADVTEEDCELLGRMQLAAAKIAKQEGLDGYRLIINCEESAGQTVPHLHLHVMGGRDFTWPPG</sequence>
<dbReference type="InterPro" id="IPR036265">
    <property type="entry name" value="HIT-like_sf"/>
</dbReference>
<organism evidence="5 6">
    <name type="scientific">Kolteria novifilia</name>
    <dbReference type="NCBI Taxonomy" id="2527975"/>
    <lineage>
        <taxon>Bacteria</taxon>
        <taxon>Pseudomonadati</taxon>
        <taxon>Planctomycetota</taxon>
        <taxon>Planctomycetia</taxon>
        <taxon>Kolteriales</taxon>
        <taxon>Kolteriaceae</taxon>
        <taxon>Kolteria</taxon>
    </lineage>
</organism>
<dbReference type="KEGG" id="knv:Pan216_48880"/>
<evidence type="ECO:0000313" key="6">
    <source>
        <dbReference type="Proteomes" id="UP000317093"/>
    </source>
</evidence>
<feature type="short sequence motif" description="Histidine triad motif" evidence="2 3">
    <location>
        <begin position="99"/>
        <end position="103"/>
    </location>
</feature>
<evidence type="ECO:0000259" key="4">
    <source>
        <dbReference type="PROSITE" id="PS51084"/>
    </source>
</evidence>
<dbReference type="PROSITE" id="PS00892">
    <property type="entry name" value="HIT_1"/>
    <property type="match status" value="1"/>
</dbReference>